<feature type="transmembrane region" description="Helical" evidence="10">
    <location>
        <begin position="15"/>
        <end position="36"/>
    </location>
</feature>
<evidence type="ECO:0000256" key="1">
    <source>
        <dbReference type="ARBA" id="ARBA00004651"/>
    </source>
</evidence>
<evidence type="ECO:0000259" key="12">
    <source>
        <dbReference type="Pfam" id="PF01618"/>
    </source>
</evidence>
<evidence type="ECO:0000256" key="7">
    <source>
        <dbReference type="ARBA" id="ARBA00022989"/>
    </source>
</evidence>
<accession>A0A7D4SSG8</accession>
<dbReference type="EMBL" id="CP054020">
    <property type="protein sequence ID" value="QKI89403.1"/>
    <property type="molecule type" value="Genomic_DNA"/>
</dbReference>
<comment type="subunit">
    <text evidence="10">The Tol-Pal system is composed of five core proteins: the inner membrane proteins TolA, TolQ and TolR, the periplasmic protein TolB and the outer membrane protein Pal. They form a network linking the inner and outer membranes and the peptidoglycan layer.</text>
</comment>
<evidence type="ECO:0000256" key="9">
    <source>
        <dbReference type="ARBA" id="ARBA00023306"/>
    </source>
</evidence>
<dbReference type="InterPro" id="IPR050790">
    <property type="entry name" value="ExbB/TolQ_transport"/>
</dbReference>
<keyword evidence="6 10" id="KW-0812">Transmembrane</keyword>
<dbReference type="Pfam" id="PF01618">
    <property type="entry name" value="MotA_ExbB"/>
    <property type="match status" value="1"/>
</dbReference>
<reference evidence="13 14" key="1">
    <citation type="submission" date="2020-05" db="EMBL/GenBank/DDBJ databases">
        <title>Thiomicrorhabdus sediminis sp.nov. and Thiomicrorhabdus xiamenensis sp.nov., novel sulfur-oxidizing bacteria isolated from coastal sediment.</title>
        <authorList>
            <person name="Liu X."/>
        </authorList>
    </citation>
    <scope>NUCLEOTIDE SEQUENCE [LARGE SCALE GENOMIC DNA]</scope>
    <source>
        <strain evidence="13 14">G2</strain>
    </source>
</reference>
<dbReference type="AlphaFoldDB" id="A0A7D4SSG8"/>
<dbReference type="HAMAP" id="MF_02202">
    <property type="entry name" value="TolQ"/>
    <property type="match status" value="1"/>
</dbReference>
<dbReference type="NCBIfam" id="TIGR02796">
    <property type="entry name" value="tolQ"/>
    <property type="match status" value="1"/>
</dbReference>
<dbReference type="PANTHER" id="PTHR30625:SF3">
    <property type="entry name" value="TOL-PAL SYSTEM PROTEIN TOLQ"/>
    <property type="match status" value="1"/>
</dbReference>
<evidence type="ECO:0000256" key="11">
    <source>
        <dbReference type="SAM" id="MobiDB-lite"/>
    </source>
</evidence>
<dbReference type="GO" id="GO:0017038">
    <property type="term" value="P:protein import"/>
    <property type="evidence" value="ECO:0007669"/>
    <property type="project" value="TreeGrafter"/>
</dbReference>
<keyword evidence="14" id="KW-1185">Reference proteome</keyword>
<dbReference type="InterPro" id="IPR014163">
    <property type="entry name" value="Tol-Pal_TolQ"/>
</dbReference>
<feature type="region of interest" description="Disordered" evidence="11">
    <location>
        <begin position="224"/>
        <end position="243"/>
    </location>
</feature>
<evidence type="ECO:0000256" key="3">
    <source>
        <dbReference type="ARBA" id="ARBA00022475"/>
    </source>
</evidence>
<evidence type="ECO:0000256" key="4">
    <source>
        <dbReference type="ARBA" id="ARBA00022519"/>
    </source>
</evidence>
<evidence type="ECO:0000313" key="13">
    <source>
        <dbReference type="EMBL" id="QKI89403.1"/>
    </source>
</evidence>
<keyword evidence="8 10" id="KW-0472">Membrane</keyword>
<evidence type="ECO:0000256" key="8">
    <source>
        <dbReference type="ARBA" id="ARBA00023136"/>
    </source>
</evidence>
<keyword evidence="5 10" id="KW-0132">Cell division</keyword>
<keyword evidence="9 10" id="KW-0131">Cell cycle</keyword>
<dbReference type="KEGG" id="txa:HQN79_07420"/>
<keyword evidence="3 10" id="KW-1003">Cell membrane</keyword>
<feature type="domain" description="MotA/TolQ/ExbB proton channel" evidence="12">
    <location>
        <begin position="92"/>
        <end position="206"/>
    </location>
</feature>
<feature type="transmembrane region" description="Helical" evidence="10">
    <location>
        <begin position="169"/>
        <end position="191"/>
    </location>
</feature>
<feature type="compositionally biased region" description="Polar residues" evidence="11">
    <location>
        <begin position="233"/>
        <end position="243"/>
    </location>
</feature>
<evidence type="ECO:0000256" key="2">
    <source>
        <dbReference type="ARBA" id="ARBA00010442"/>
    </source>
</evidence>
<dbReference type="InterPro" id="IPR002898">
    <property type="entry name" value="MotA_ExbB_proton_chnl"/>
</dbReference>
<dbReference type="GO" id="GO:0043213">
    <property type="term" value="P:bacteriocin transport"/>
    <property type="evidence" value="ECO:0007669"/>
    <property type="project" value="InterPro"/>
</dbReference>
<gene>
    <name evidence="10 13" type="primary">tolQ</name>
    <name evidence="13" type="ORF">HQN79_07420</name>
</gene>
<evidence type="ECO:0000256" key="10">
    <source>
        <dbReference type="HAMAP-Rule" id="MF_02202"/>
    </source>
</evidence>
<comment type="function">
    <text evidence="10">Part of the Tol-Pal system, which plays a role in outer membrane invagination during cell division and is important for maintaining outer membrane integrity.</text>
</comment>
<keyword evidence="7 10" id="KW-1133">Transmembrane helix</keyword>
<name>A0A7D4SSG8_9GAMM</name>
<dbReference type="GO" id="GO:0051301">
    <property type="term" value="P:cell division"/>
    <property type="evidence" value="ECO:0007669"/>
    <property type="project" value="UniProtKB-UniRule"/>
</dbReference>
<keyword evidence="4 10" id="KW-0997">Cell inner membrane</keyword>
<evidence type="ECO:0000313" key="14">
    <source>
        <dbReference type="Proteomes" id="UP000504724"/>
    </source>
</evidence>
<dbReference type="Proteomes" id="UP000504724">
    <property type="component" value="Chromosome"/>
</dbReference>
<comment type="subcellular location">
    <subcellularLocation>
        <location evidence="10">Cell inner membrane</location>
        <topology evidence="10">Multi-pass membrane protein</topology>
    </subcellularLocation>
    <subcellularLocation>
        <location evidence="1">Cell membrane</location>
        <topology evidence="1">Multi-pass membrane protein</topology>
    </subcellularLocation>
</comment>
<organism evidence="13 14">
    <name type="scientific">Thiomicrorhabdus xiamenensis</name>
    <dbReference type="NCBI Taxonomy" id="2739063"/>
    <lineage>
        <taxon>Bacteria</taxon>
        <taxon>Pseudomonadati</taxon>
        <taxon>Pseudomonadota</taxon>
        <taxon>Gammaproteobacteria</taxon>
        <taxon>Thiotrichales</taxon>
        <taxon>Piscirickettsiaceae</taxon>
        <taxon>Thiomicrorhabdus</taxon>
    </lineage>
</organism>
<feature type="transmembrane region" description="Helical" evidence="10">
    <location>
        <begin position="126"/>
        <end position="149"/>
    </location>
</feature>
<evidence type="ECO:0000256" key="6">
    <source>
        <dbReference type="ARBA" id="ARBA00022692"/>
    </source>
</evidence>
<protein>
    <recommendedName>
        <fullName evidence="10">Tol-Pal system protein TolQ</fullName>
    </recommendedName>
</protein>
<proteinExistence type="inferred from homology"/>
<comment type="similarity">
    <text evidence="2 10">Belongs to the ExbB/TolQ family.</text>
</comment>
<dbReference type="PANTHER" id="PTHR30625">
    <property type="entry name" value="PROTEIN TOLQ"/>
    <property type="match status" value="1"/>
</dbReference>
<dbReference type="RefSeq" id="WP_173285301.1">
    <property type="nucleotide sequence ID" value="NZ_CP054020.1"/>
</dbReference>
<evidence type="ECO:0000256" key="5">
    <source>
        <dbReference type="ARBA" id="ARBA00022618"/>
    </source>
</evidence>
<sequence>MDSGILDLILMASPVVQIVMLILAVMSIAAWTVAIAKSYQLKKSVQTARNFENDFWEAQDLTNLYYKVEATRDTSEGMAVIFADGFKEFMRLQKQGVTNSNDLLAGAQRAMKIAFSRQADELELRLPLLATVGSSAPYIGLFGTVWGVMHAFQSLGDVQNATLSTVAPGISEALIATAIGLFAAIPAVIAYNRLSTKVDRLLGDYENFAEGFMSILQRQAHHLQAGTKKETESQPSVHNVSEA</sequence>
<dbReference type="GO" id="GO:0005886">
    <property type="term" value="C:plasma membrane"/>
    <property type="evidence" value="ECO:0007669"/>
    <property type="project" value="UniProtKB-SubCell"/>
</dbReference>